<dbReference type="InterPro" id="IPR029044">
    <property type="entry name" value="Nucleotide-diphossugar_trans"/>
</dbReference>
<keyword evidence="3" id="KW-1185">Reference proteome</keyword>
<accession>A0A5C6B4D2</accession>
<dbReference type="InterPro" id="IPR001173">
    <property type="entry name" value="Glyco_trans_2-like"/>
</dbReference>
<organism evidence="2 3">
    <name type="scientific">Symmachiella macrocystis</name>
    <dbReference type="NCBI Taxonomy" id="2527985"/>
    <lineage>
        <taxon>Bacteria</taxon>
        <taxon>Pseudomonadati</taxon>
        <taxon>Planctomycetota</taxon>
        <taxon>Planctomycetia</taxon>
        <taxon>Planctomycetales</taxon>
        <taxon>Planctomycetaceae</taxon>
        <taxon>Symmachiella</taxon>
    </lineage>
</organism>
<dbReference type="PANTHER" id="PTHR43685">
    <property type="entry name" value="GLYCOSYLTRANSFERASE"/>
    <property type="match status" value="1"/>
</dbReference>
<gene>
    <name evidence="2" type="primary">kfoC</name>
    <name evidence="2" type="ORF">CA54_55600</name>
</gene>
<feature type="domain" description="Glycosyltransferase 2-like" evidence="1">
    <location>
        <begin position="74"/>
        <end position="184"/>
    </location>
</feature>
<evidence type="ECO:0000313" key="3">
    <source>
        <dbReference type="Proteomes" id="UP000320735"/>
    </source>
</evidence>
<dbReference type="InterPro" id="IPR050834">
    <property type="entry name" value="Glycosyltransf_2"/>
</dbReference>
<dbReference type="Gene3D" id="3.90.550.10">
    <property type="entry name" value="Spore Coat Polysaccharide Biosynthesis Protein SpsA, Chain A"/>
    <property type="match status" value="1"/>
</dbReference>
<sequence>MSRTIGNWARQCVMRAKRIPALRRLLMNPLAATFLATAAKWFPPADPNYENWIAARLHQRRDKYAHATEPGLLSLITPVWNTPPEFLRALATSVLEQPDDQPFEWVVLDNGTTRPETLEVLSNVLARDPRVRLFRSETNQGIIAGMRYCLEQATGRYIVAVDHDDRLDADCLKIVTHHIQRHDYPPLLFSDEDHICGQNRLLPYFKPDWDPVLFLNSAYTAHLGVMDRRLALELDVYGDSNTNSCPDWDAFLRFSMAGHAPVHIPEILYSWRMHAGSTSANMHSKNDVSASHCAMLTRSLQSLRDADRYEIIPSPLFSGTPDWWIRRRHVDPRPLLLVVTTADQHRPPALSAAITGDYPCEETIAIPRAADPVILQDRITQVAAADGLVAFVDDTIAIDGDEWAWEPLGLMERHPDIGMVGGRILDSRQRVLRAGYYRGCGNAFACPDVGRRVDDPGYFHQMWKQRTVDAVSPRFCVFAAGFLAELISDTQQPRMTLDELGYAAASQAACSEWRVVYSPFLSATSSESHTVEIPSSIEQQLPPGESRYYSAALDRDVSRAYQPVVVENDEVKIYAREAL</sequence>
<dbReference type="Proteomes" id="UP000320735">
    <property type="component" value="Unassembled WGS sequence"/>
</dbReference>
<dbReference type="RefSeq" id="WP_146373964.1">
    <property type="nucleotide sequence ID" value="NZ_SJPP01000003.1"/>
</dbReference>
<dbReference type="Pfam" id="PF00535">
    <property type="entry name" value="Glycos_transf_2"/>
    <property type="match status" value="1"/>
</dbReference>
<proteinExistence type="predicted"/>
<protein>
    <submittedName>
        <fullName evidence="2">Chondroitin synthase</fullName>
    </submittedName>
</protein>
<name>A0A5C6B4D2_9PLAN</name>
<comment type="caution">
    <text evidence="2">The sequence shown here is derived from an EMBL/GenBank/DDBJ whole genome shotgun (WGS) entry which is preliminary data.</text>
</comment>
<dbReference type="SUPFAM" id="SSF53448">
    <property type="entry name" value="Nucleotide-diphospho-sugar transferases"/>
    <property type="match status" value="1"/>
</dbReference>
<evidence type="ECO:0000313" key="2">
    <source>
        <dbReference type="EMBL" id="TWU07155.1"/>
    </source>
</evidence>
<evidence type="ECO:0000259" key="1">
    <source>
        <dbReference type="Pfam" id="PF00535"/>
    </source>
</evidence>
<dbReference type="EMBL" id="SJPP01000003">
    <property type="protein sequence ID" value="TWU07155.1"/>
    <property type="molecule type" value="Genomic_DNA"/>
</dbReference>
<dbReference type="AlphaFoldDB" id="A0A5C6B4D2"/>
<reference evidence="2 3" key="1">
    <citation type="submission" date="2019-02" db="EMBL/GenBank/DDBJ databases">
        <title>Deep-cultivation of Planctomycetes and their phenomic and genomic characterization uncovers novel biology.</title>
        <authorList>
            <person name="Wiegand S."/>
            <person name="Jogler M."/>
            <person name="Boedeker C."/>
            <person name="Pinto D."/>
            <person name="Vollmers J."/>
            <person name="Rivas-Marin E."/>
            <person name="Kohn T."/>
            <person name="Peeters S.H."/>
            <person name="Heuer A."/>
            <person name="Rast P."/>
            <person name="Oberbeckmann S."/>
            <person name="Bunk B."/>
            <person name="Jeske O."/>
            <person name="Meyerdierks A."/>
            <person name="Storesund J.E."/>
            <person name="Kallscheuer N."/>
            <person name="Luecker S."/>
            <person name="Lage O.M."/>
            <person name="Pohl T."/>
            <person name="Merkel B.J."/>
            <person name="Hornburger P."/>
            <person name="Mueller R.-W."/>
            <person name="Bruemmer F."/>
            <person name="Labrenz M."/>
            <person name="Spormann A.M."/>
            <person name="Op Den Camp H."/>
            <person name="Overmann J."/>
            <person name="Amann R."/>
            <person name="Jetten M.S.M."/>
            <person name="Mascher T."/>
            <person name="Medema M.H."/>
            <person name="Devos D.P."/>
            <person name="Kaster A.-K."/>
            <person name="Ovreas L."/>
            <person name="Rohde M."/>
            <person name="Galperin M.Y."/>
            <person name="Jogler C."/>
        </authorList>
    </citation>
    <scope>NUCLEOTIDE SEQUENCE [LARGE SCALE GENOMIC DNA]</scope>
    <source>
        <strain evidence="2 3">CA54</strain>
    </source>
</reference>
<dbReference type="PANTHER" id="PTHR43685:SF11">
    <property type="entry name" value="GLYCOSYLTRANSFERASE TAGX-RELATED"/>
    <property type="match status" value="1"/>
</dbReference>
<dbReference type="OrthoDB" id="9800276at2"/>